<reference evidence="8" key="1">
    <citation type="submission" date="2018-05" db="EMBL/GenBank/DDBJ databases">
        <authorList>
            <person name="Lanie J.A."/>
            <person name="Ng W.-L."/>
            <person name="Kazmierczak K.M."/>
            <person name="Andrzejewski T.M."/>
            <person name="Davidsen T.M."/>
            <person name="Wayne K.J."/>
            <person name="Tettelin H."/>
            <person name="Glass J.I."/>
            <person name="Rusch D."/>
            <person name="Podicherti R."/>
            <person name="Tsui H.-C.T."/>
            <person name="Winkler M.E."/>
        </authorList>
    </citation>
    <scope>NUCLEOTIDE SEQUENCE</scope>
</reference>
<dbReference type="InterPro" id="IPR002371">
    <property type="entry name" value="FlgK"/>
</dbReference>
<name>A0A382FHM1_9ZZZZ</name>
<dbReference type="NCBIfam" id="TIGR02492">
    <property type="entry name" value="flgK_ends"/>
    <property type="match status" value="1"/>
</dbReference>
<dbReference type="PANTHER" id="PTHR30033">
    <property type="entry name" value="FLAGELLAR HOOK-ASSOCIATED PROTEIN 1"/>
    <property type="match status" value="1"/>
</dbReference>
<sequence length="409" mass="44124">MNNLISSLQIAKRALSTQRLGLSIAGHNISNVNTPNYARQQPLVEPGVGGAGMAGVEITYIRRIQDRVVDERLRLNTQELAKWQTLSDRLSQIETFFSDLAGTGLSQALSDFWNSWQDLTVSPESESSRLVAVQRGVVLASRLQDMNAGMEESHADLDAEINRKIAETNEITTRIGKLNQEIVSIELSGSQANDQRTLRDYQLAQLSELINFRTTERNDGSIQVFVDSLSLVEGKRVTKLVAELTPNTEGGSTSTASTKILASNNEVAISEGTLAGLIEARDQHLPSMLTRMKTLSETLIAQVNKLHKSGYGLDKSTGPTGLEFFSGTGIDDITVNSQLLADPKKLGVSSALGEPGNNRIALEIAQLQTSLTIGATVIPNDRQILTVEPGGTTGWAKGDILGVKGNNST</sequence>
<dbReference type="GO" id="GO:0009424">
    <property type="term" value="C:bacterial-type flagellum hook"/>
    <property type="evidence" value="ECO:0007669"/>
    <property type="project" value="InterPro"/>
</dbReference>
<evidence type="ECO:0000259" key="6">
    <source>
        <dbReference type="Pfam" id="PF00460"/>
    </source>
</evidence>
<protein>
    <submittedName>
        <fullName evidence="8">Uncharacterized protein</fullName>
    </submittedName>
</protein>
<dbReference type="InterPro" id="IPR001444">
    <property type="entry name" value="Flag_bb_rod_N"/>
</dbReference>
<dbReference type="Pfam" id="PF00460">
    <property type="entry name" value="Flg_bb_rod"/>
    <property type="match status" value="1"/>
</dbReference>
<proteinExistence type="inferred from homology"/>
<dbReference type="InterPro" id="IPR053927">
    <property type="entry name" value="FlgK_helical"/>
</dbReference>
<evidence type="ECO:0000256" key="5">
    <source>
        <dbReference type="ARBA" id="ARBA00023143"/>
    </source>
</evidence>
<comment type="subcellular location">
    <subcellularLocation>
        <location evidence="1">Bacterial flagellum</location>
    </subcellularLocation>
    <subcellularLocation>
        <location evidence="2">Secreted</location>
    </subcellularLocation>
</comment>
<comment type="similarity">
    <text evidence="3">Belongs to the flagella basal body rod proteins family.</text>
</comment>
<dbReference type="AlphaFoldDB" id="A0A382FHM1"/>
<keyword evidence="4" id="KW-0964">Secreted</keyword>
<dbReference type="GO" id="GO:0005576">
    <property type="term" value="C:extracellular region"/>
    <property type="evidence" value="ECO:0007669"/>
    <property type="project" value="UniProtKB-SubCell"/>
</dbReference>
<evidence type="ECO:0000313" key="8">
    <source>
        <dbReference type="EMBL" id="SVB62586.1"/>
    </source>
</evidence>
<evidence type="ECO:0000256" key="3">
    <source>
        <dbReference type="ARBA" id="ARBA00009677"/>
    </source>
</evidence>
<organism evidence="8">
    <name type="scientific">marine metagenome</name>
    <dbReference type="NCBI Taxonomy" id="408172"/>
    <lineage>
        <taxon>unclassified sequences</taxon>
        <taxon>metagenomes</taxon>
        <taxon>ecological metagenomes</taxon>
    </lineage>
</organism>
<keyword evidence="5" id="KW-0975">Bacterial flagellum</keyword>
<dbReference type="Pfam" id="PF22638">
    <property type="entry name" value="FlgK_D1"/>
    <property type="match status" value="1"/>
</dbReference>
<evidence type="ECO:0000259" key="7">
    <source>
        <dbReference type="Pfam" id="PF22638"/>
    </source>
</evidence>
<feature type="non-terminal residue" evidence="8">
    <location>
        <position position="409"/>
    </location>
</feature>
<evidence type="ECO:0000256" key="1">
    <source>
        <dbReference type="ARBA" id="ARBA00004365"/>
    </source>
</evidence>
<evidence type="ECO:0000256" key="2">
    <source>
        <dbReference type="ARBA" id="ARBA00004613"/>
    </source>
</evidence>
<dbReference type="EMBL" id="UINC01050062">
    <property type="protein sequence ID" value="SVB62586.1"/>
    <property type="molecule type" value="Genomic_DNA"/>
</dbReference>
<dbReference type="PANTHER" id="PTHR30033:SF1">
    <property type="entry name" value="FLAGELLAR HOOK-ASSOCIATED PROTEIN 1"/>
    <property type="match status" value="1"/>
</dbReference>
<evidence type="ECO:0000256" key="4">
    <source>
        <dbReference type="ARBA" id="ARBA00022525"/>
    </source>
</evidence>
<feature type="domain" description="Flagellar basal body rod protein N-terminal" evidence="6">
    <location>
        <begin position="8"/>
        <end position="37"/>
    </location>
</feature>
<dbReference type="GO" id="GO:0005198">
    <property type="term" value="F:structural molecule activity"/>
    <property type="evidence" value="ECO:0007669"/>
    <property type="project" value="InterPro"/>
</dbReference>
<accession>A0A382FHM1</accession>
<dbReference type="GO" id="GO:0044780">
    <property type="term" value="P:bacterial-type flagellum assembly"/>
    <property type="evidence" value="ECO:0007669"/>
    <property type="project" value="InterPro"/>
</dbReference>
<feature type="domain" description="Flagellar hook-associated protein FlgK helical" evidence="7">
    <location>
        <begin position="90"/>
        <end position="318"/>
    </location>
</feature>
<gene>
    <name evidence="8" type="ORF">METZ01_LOCUS215440</name>
</gene>